<dbReference type="AlphaFoldDB" id="A0AA35UND3"/>
<dbReference type="GO" id="GO:1990228">
    <property type="term" value="C:sulfurtransferase complex"/>
    <property type="evidence" value="ECO:0007669"/>
    <property type="project" value="TreeGrafter"/>
</dbReference>
<name>A0AA35UND3_METCP</name>
<comment type="subcellular location">
    <subcellularLocation>
        <location evidence="1">Cytoplasm</location>
    </subcellularLocation>
</comment>
<evidence type="ECO:0000256" key="1">
    <source>
        <dbReference type="ARBA" id="ARBA00004496"/>
    </source>
</evidence>
<evidence type="ECO:0000313" key="5">
    <source>
        <dbReference type="EMBL" id="CAI8892726.1"/>
    </source>
</evidence>
<evidence type="ECO:0000256" key="3">
    <source>
        <dbReference type="ARBA" id="ARBA00022490"/>
    </source>
</evidence>
<keyword evidence="3" id="KW-0963">Cytoplasm</keyword>
<evidence type="ECO:0000313" key="6">
    <source>
        <dbReference type="Proteomes" id="UP001158598"/>
    </source>
</evidence>
<organism evidence="5 6">
    <name type="scientific">Methylococcus capsulatus</name>
    <dbReference type="NCBI Taxonomy" id="414"/>
    <lineage>
        <taxon>Bacteria</taxon>
        <taxon>Pseudomonadati</taxon>
        <taxon>Pseudomonadota</taxon>
        <taxon>Gammaproteobacteria</taxon>
        <taxon>Methylococcales</taxon>
        <taxon>Methylococcaceae</taxon>
        <taxon>Methylococcus</taxon>
    </lineage>
</organism>
<dbReference type="EMBL" id="OX458332">
    <property type="protein sequence ID" value="CAI8892726.1"/>
    <property type="molecule type" value="Genomic_DNA"/>
</dbReference>
<dbReference type="Gene3D" id="3.40.1260.10">
    <property type="entry name" value="DsrEFH-like"/>
    <property type="match status" value="1"/>
</dbReference>
<evidence type="ECO:0000256" key="2">
    <source>
        <dbReference type="ARBA" id="ARBA00007067"/>
    </source>
</evidence>
<dbReference type="PANTHER" id="PTHR34874">
    <property type="entry name" value="PROTEIN YCHN"/>
    <property type="match status" value="1"/>
</dbReference>
<comment type="similarity">
    <text evidence="2">Belongs to the DsrE/TusD family.</text>
</comment>
<dbReference type="InterPro" id="IPR027396">
    <property type="entry name" value="DsrEFH-like"/>
</dbReference>
<evidence type="ECO:0000256" key="4">
    <source>
        <dbReference type="ARBA" id="ARBA00022679"/>
    </source>
</evidence>
<dbReference type="NCBIfam" id="NF001237">
    <property type="entry name" value="PRK00207.1"/>
    <property type="match status" value="1"/>
</dbReference>
<sequence length="129" mass="13824">MVGALIMKFVIQIDASPHEAQAANTAYQFIKAALANGHHILLVFFYYDGVCNAQVSSFAGKDDLSGRWSALAREHGLDLVLCVSAAQRRGLVSAEGKDQGLLAPGFRIGGLGQWVDACLKADRILTFTS</sequence>
<dbReference type="SUPFAM" id="SSF75169">
    <property type="entry name" value="DsrEFH-like"/>
    <property type="match status" value="1"/>
</dbReference>
<proteinExistence type="inferred from homology"/>
<dbReference type="GO" id="GO:0002143">
    <property type="term" value="P:tRNA wobble position uridine thiolation"/>
    <property type="evidence" value="ECO:0007669"/>
    <property type="project" value="TreeGrafter"/>
</dbReference>
<dbReference type="Proteomes" id="UP001158598">
    <property type="component" value="Chromosome"/>
</dbReference>
<reference evidence="5" key="1">
    <citation type="submission" date="2023-03" db="EMBL/GenBank/DDBJ databases">
        <authorList>
            <person name="Pearce D."/>
        </authorList>
    </citation>
    <scope>NUCLEOTIDE SEQUENCE</scope>
    <source>
        <strain evidence="5">Mc</strain>
    </source>
</reference>
<dbReference type="GO" id="GO:0016783">
    <property type="term" value="F:sulfurtransferase activity"/>
    <property type="evidence" value="ECO:0007669"/>
    <property type="project" value="InterPro"/>
</dbReference>
<dbReference type="InterPro" id="IPR003787">
    <property type="entry name" value="Sulphur_relay_DsrE/F-like"/>
</dbReference>
<keyword evidence="4" id="KW-0808">Transferase</keyword>
<dbReference type="Pfam" id="PF02635">
    <property type="entry name" value="DsrE"/>
    <property type="match status" value="1"/>
</dbReference>
<dbReference type="GO" id="GO:0097163">
    <property type="term" value="F:sulfur carrier activity"/>
    <property type="evidence" value="ECO:0007669"/>
    <property type="project" value="TreeGrafter"/>
</dbReference>
<dbReference type="InterPro" id="IPR017463">
    <property type="entry name" value="Sulphur_relay_TusD/DsrE"/>
</dbReference>
<dbReference type="PANTHER" id="PTHR34874:SF3">
    <property type="entry name" value="SULFURTRANSFERASE TUSD"/>
    <property type="match status" value="1"/>
</dbReference>
<gene>
    <name evidence="5" type="primary">tusD</name>
    <name evidence="5" type="ORF">MCNOR_3287</name>
</gene>
<accession>A0AA35UND3</accession>
<protein>
    <submittedName>
        <fullName evidence="5">Sulfurtransferase complex subunit TusD</fullName>
    </submittedName>
</protein>
<dbReference type="NCBIfam" id="TIGR03012">
    <property type="entry name" value="sulf_tusD_dsrE"/>
    <property type="match status" value="1"/>
</dbReference>